<evidence type="ECO:0000313" key="2">
    <source>
        <dbReference type="EMBL" id="GEL75396.1"/>
    </source>
</evidence>
<sequence length="115" mass="11944">MEAAGIEAASTKGGDPQEGHSPSETASECGEDDEGESTGRSSVVRPLSPLSVEVAEYRRKVPPQEGCRACAGSFKRVRQACLYHSIGAAVAEVRELRARLAGLPSSAQDSKGGEA</sequence>
<organism evidence="2 3">
    <name type="scientific">Myxococcus virescens</name>
    <dbReference type="NCBI Taxonomy" id="83456"/>
    <lineage>
        <taxon>Bacteria</taxon>
        <taxon>Pseudomonadati</taxon>
        <taxon>Myxococcota</taxon>
        <taxon>Myxococcia</taxon>
        <taxon>Myxococcales</taxon>
        <taxon>Cystobacterineae</taxon>
        <taxon>Myxococcaceae</taxon>
        <taxon>Myxococcus</taxon>
    </lineage>
</organism>
<gene>
    <name evidence="2" type="ORF">MVI01_71800</name>
</gene>
<accession>A0A511HP76</accession>
<evidence type="ECO:0000256" key="1">
    <source>
        <dbReference type="SAM" id="MobiDB-lite"/>
    </source>
</evidence>
<comment type="caution">
    <text evidence="2">The sequence shown here is derived from an EMBL/GenBank/DDBJ whole genome shotgun (WGS) entry which is preliminary data.</text>
</comment>
<proteinExistence type="predicted"/>
<evidence type="ECO:0000313" key="3">
    <source>
        <dbReference type="Proteomes" id="UP000321224"/>
    </source>
</evidence>
<protein>
    <submittedName>
        <fullName evidence="2">Uncharacterized protein</fullName>
    </submittedName>
</protein>
<name>A0A511HP76_9BACT</name>
<reference evidence="2 3" key="1">
    <citation type="submission" date="2019-07" db="EMBL/GenBank/DDBJ databases">
        <title>Whole genome shotgun sequence of Myxococcus virescens NBRC 100334.</title>
        <authorList>
            <person name="Hosoyama A."/>
            <person name="Uohara A."/>
            <person name="Ohji S."/>
            <person name="Ichikawa N."/>
        </authorList>
    </citation>
    <scope>NUCLEOTIDE SEQUENCE [LARGE SCALE GENOMIC DNA]</scope>
    <source>
        <strain evidence="2 3">NBRC 100334</strain>
    </source>
</reference>
<dbReference type="AlphaFoldDB" id="A0A511HP76"/>
<feature type="region of interest" description="Disordered" evidence="1">
    <location>
        <begin position="1"/>
        <end position="48"/>
    </location>
</feature>
<dbReference type="Proteomes" id="UP000321224">
    <property type="component" value="Unassembled WGS sequence"/>
</dbReference>
<dbReference type="EMBL" id="BJVY01000071">
    <property type="protein sequence ID" value="GEL75396.1"/>
    <property type="molecule type" value="Genomic_DNA"/>
</dbReference>